<keyword evidence="2 3" id="KW-0378">Hydrolase</keyword>
<accession>A0A9P6UEP0</accession>
<comment type="caution">
    <text evidence="5">The sequence shown here is derived from an EMBL/GenBank/DDBJ whole genome shotgun (WGS) entry which is preliminary data.</text>
</comment>
<keyword evidence="6" id="KW-1185">Reference proteome</keyword>
<dbReference type="Pfam" id="PF00135">
    <property type="entry name" value="COesterase"/>
    <property type="match status" value="1"/>
</dbReference>
<evidence type="ECO:0000313" key="5">
    <source>
        <dbReference type="EMBL" id="KAG0284992.1"/>
    </source>
</evidence>
<comment type="similarity">
    <text evidence="1 3">Belongs to the type-B carboxylesterase/lipase family.</text>
</comment>
<reference evidence="5" key="1">
    <citation type="journal article" date="2020" name="Fungal Divers.">
        <title>Resolving the Mortierellaceae phylogeny through synthesis of multi-gene phylogenetics and phylogenomics.</title>
        <authorList>
            <person name="Vandepol N."/>
            <person name="Liber J."/>
            <person name="Desiro A."/>
            <person name="Na H."/>
            <person name="Kennedy M."/>
            <person name="Barry K."/>
            <person name="Grigoriev I.V."/>
            <person name="Miller A.N."/>
            <person name="O'Donnell K."/>
            <person name="Stajich J.E."/>
            <person name="Bonito G."/>
        </authorList>
    </citation>
    <scope>NUCLEOTIDE SEQUENCE</scope>
    <source>
        <strain evidence="5">NVP60</strain>
    </source>
</reference>
<evidence type="ECO:0000256" key="3">
    <source>
        <dbReference type="RuleBase" id="RU361235"/>
    </source>
</evidence>
<dbReference type="AlphaFoldDB" id="A0A9P6UEP0"/>
<dbReference type="InterPro" id="IPR029058">
    <property type="entry name" value="AB_hydrolase_fold"/>
</dbReference>
<evidence type="ECO:0000256" key="2">
    <source>
        <dbReference type="ARBA" id="ARBA00022801"/>
    </source>
</evidence>
<dbReference type="PROSITE" id="PS00122">
    <property type="entry name" value="CARBOXYLESTERASE_B_1"/>
    <property type="match status" value="1"/>
</dbReference>
<dbReference type="EMBL" id="JAAAIN010003599">
    <property type="protein sequence ID" value="KAG0284992.1"/>
    <property type="molecule type" value="Genomic_DNA"/>
</dbReference>
<feature type="domain" description="Carboxylesterase type B" evidence="4">
    <location>
        <begin position="4"/>
        <end position="418"/>
    </location>
</feature>
<gene>
    <name evidence="5" type="ORF">BGZ97_007978</name>
</gene>
<evidence type="ECO:0000313" key="6">
    <source>
        <dbReference type="Proteomes" id="UP000823405"/>
    </source>
</evidence>
<dbReference type="GO" id="GO:0016787">
    <property type="term" value="F:hydrolase activity"/>
    <property type="evidence" value="ECO:0007669"/>
    <property type="project" value="UniProtKB-KW"/>
</dbReference>
<protein>
    <recommendedName>
        <fullName evidence="3">Carboxylic ester hydrolase</fullName>
        <ecNumber evidence="3">3.1.1.-</ecNumber>
    </recommendedName>
</protein>
<dbReference type="SUPFAM" id="SSF53474">
    <property type="entry name" value="alpha/beta-Hydrolases"/>
    <property type="match status" value="1"/>
</dbReference>
<dbReference type="Proteomes" id="UP000823405">
    <property type="component" value="Unassembled WGS sequence"/>
</dbReference>
<dbReference type="InterPro" id="IPR019826">
    <property type="entry name" value="Carboxylesterase_B_AS"/>
</dbReference>
<dbReference type="InterPro" id="IPR050309">
    <property type="entry name" value="Type-B_Carboxylest/Lipase"/>
</dbReference>
<sequence length="445" mass="48860">RQIKLDTPIGQVQGWRDQNSFRFLGIPYAEAPIGERRFAQSIAKTPFTTTFDATQYGNICPQTPKSTGPVPPVLAMIKNVAPEDEDCLSLNVYTPSLKGEDRTPLPVMFYIHGGGFSNFSGSIALFDPGNIVSRGGVVVVTINYRLGLFGWFEDTNSWSRSTVPGNQGLRDQILALQWVQNNIAAFGGDPNRVTLFGESSGGTSIRALLSAPSAFGLYQSVISESDSVTQPFHTPQSAGRLGSYLMDALGCELGDLVCARGKSMNEILEASIIAEERVLVDDPWTTFKLVLRPTADGDLIPADFSAAVKTGEYNTKANILWGSTKDEAGFYVSLFFPDPIPIAKTNISDALGVIFDKDRVPAIMNSSFFTLQSNNTDAVRNAITHFGTNYFWRCPLQYLSRQMATHKPTYNYRFSRGRDTPFAGRPQGIRTREKGLLELSGGIWM</sequence>
<feature type="non-terminal residue" evidence="5">
    <location>
        <position position="445"/>
    </location>
</feature>
<dbReference type="Gene3D" id="3.40.50.1820">
    <property type="entry name" value="alpha/beta hydrolase"/>
    <property type="match status" value="1"/>
</dbReference>
<organism evidence="5 6">
    <name type="scientific">Linnemannia gamsii</name>
    <dbReference type="NCBI Taxonomy" id="64522"/>
    <lineage>
        <taxon>Eukaryota</taxon>
        <taxon>Fungi</taxon>
        <taxon>Fungi incertae sedis</taxon>
        <taxon>Mucoromycota</taxon>
        <taxon>Mortierellomycotina</taxon>
        <taxon>Mortierellomycetes</taxon>
        <taxon>Mortierellales</taxon>
        <taxon>Mortierellaceae</taxon>
        <taxon>Linnemannia</taxon>
    </lineage>
</organism>
<evidence type="ECO:0000256" key="1">
    <source>
        <dbReference type="ARBA" id="ARBA00005964"/>
    </source>
</evidence>
<proteinExistence type="inferred from homology"/>
<dbReference type="EC" id="3.1.1.-" evidence="3"/>
<dbReference type="PANTHER" id="PTHR11559">
    <property type="entry name" value="CARBOXYLESTERASE"/>
    <property type="match status" value="1"/>
</dbReference>
<evidence type="ECO:0000259" key="4">
    <source>
        <dbReference type="Pfam" id="PF00135"/>
    </source>
</evidence>
<dbReference type="InterPro" id="IPR002018">
    <property type="entry name" value="CarbesteraseB"/>
</dbReference>
<dbReference type="OrthoDB" id="408631at2759"/>
<name>A0A9P6UEP0_9FUNG</name>